<dbReference type="InterPro" id="IPR039420">
    <property type="entry name" value="WalR-like"/>
</dbReference>
<dbReference type="SMART" id="SM00421">
    <property type="entry name" value="HTH_LUXR"/>
    <property type="match status" value="1"/>
</dbReference>
<gene>
    <name evidence="8" type="ORF">EZ444_24655</name>
</gene>
<dbReference type="PROSITE" id="PS50110">
    <property type="entry name" value="RESPONSE_REGULATORY"/>
    <property type="match status" value="1"/>
</dbReference>
<proteinExistence type="predicted"/>
<evidence type="ECO:0000256" key="2">
    <source>
        <dbReference type="ARBA" id="ARBA00023015"/>
    </source>
</evidence>
<evidence type="ECO:0000256" key="5">
    <source>
        <dbReference type="PROSITE-ProRule" id="PRU00169"/>
    </source>
</evidence>
<dbReference type="EMBL" id="SJSM01000030">
    <property type="protein sequence ID" value="TCC85849.1"/>
    <property type="molecule type" value="Genomic_DNA"/>
</dbReference>
<keyword evidence="3" id="KW-0238">DNA-binding</keyword>
<dbReference type="InterPro" id="IPR001789">
    <property type="entry name" value="Sig_transdc_resp-reg_receiver"/>
</dbReference>
<dbReference type="Pfam" id="PF00196">
    <property type="entry name" value="GerE"/>
    <property type="match status" value="1"/>
</dbReference>
<evidence type="ECO:0000259" key="6">
    <source>
        <dbReference type="PROSITE" id="PS50043"/>
    </source>
</evidence>
<accession>A0A4R0MH61</accession>
<evidence type="ECO:0000256" key="4">
    <source>
        <dbReference type="ARBA" id="ARBA00023163"/>
    </source>
</evidence>
<dbReference type="PANTHER" id="PTHR43214:SF41">
    <property type="entry name" value="NITRATE_NITRITE RESPONSE REGULATOR PROTEIN NARP"/>
    <property type="match status" value="1"/>
</dbReference>
<dbReference type="InterPro" id="IPR000792">
    <property type="entry name" value="Tscrpt_reg_LuxR_C"/>
</dbReference>
<keyword evidence="9" id="KW-1185">Reference proteome</keyword>
<dbReference type="InterPro" id="IPR016032">
    <property type="entry name" value="Sig_transdc_resp-reg_C-effctor"/>
</dbReference>
<comment type="caution">
    <text evidence="8">The sequence shown here is derived from an EMBL/GenBank/DDBJ whole genome shotgun (WGS) entry which is preliminary data.</text>
</comment>
<dbReference type="GO" id="GO:0006355">
    <property type="term" value="P:regulation of DNA-templated transcription"/>
    <property type="evidence" value="ECO:0007669"/>
    <property type="project" value="InterPro"/>
</dbReference>
<reference evidence="8 9" key="1">
    <citation type="submission" date="2019-02" db="EMBL/GenBank/DDBJ databases">
        <title>Pedobacter sp. RP-3-8 sp. nov., isolated from Arctic soil.</title>
        <authorList>
            <person name="Dahal R.H."/>
        </authorList>
    </citation>
    <scope>NUCLEOTIDE SEQUENCE [LARGE SCALE GENOMIC DNA]</scope>
    <source>
        <strain evidence="8 9">RP-3-8</strain>
    </source>
</reference>
<dbReference type="Proteomes" id="UP000291117">
    <property type="component" value="Unassembled WGS sequence"/>
</dbReference>
<dbReference type="PRINTS" id="PR00038">
    <property type="entry name" value="HTHLUXR"/>
</dbReference>
<dbReference type="Pfam" id="PF00072">
    <property type="entry name" value="Response_reg"/>
    <property type="match status" value="1"/>
</dbReference>
<dbReference type="PANTHER" id="PTHR43214">
    <property type="entry name" value="TWO-COMPONENT RESPONSE REGULATOR"/>
    <property type="match status" value="1"/>
</dbReference>
<dbReference type="CDD" id="cd06170">
    <property type="entry name" value="LuxR_C_like"/>
    <property type="match status" value="1"/>
</dbReference>
<dbReference type="GO" id="GO:0003677">
    <property type="term" value="F:DNA binding"/>
    <property type="evidence" value="ECO:0007669"/>
    <property type="project" value="UniProtKB-KW"/>
</dbReference>
<organism evidence="8 9">
    <name type="scientific">Pedobacter hiemivivus</name>
    <dbReference type="NCBI Taxonomy" id="2530454"/>
    <lineage>
        <taxon>Bacteria</taxon>
        <taxon>Pseudomonadati</taxon>
        <taxon>Bacteroidota</taxon>
        <taxon>Sphingobacteriia</taxon>
        <taxon>Sphingobacteriales</taxon>
        <taxon>Sphingobacteriaceae</taxon>
        <taxon>Pedobacter</taxon>
    </lineage>
</organism>
<keyword evidence="4" id="KW-0804">Transcription</keyword>
<feature type="domain" description="HTH luxR-type" evidence="6">
    <location>
        <begin position="143"/>
        <end position="208"/>
    </location>
</feature>
<keyword evidence="2" id="KW-0805">Transcription regulation</keyword>
<dbReference type="Gene3D" id="3.40.50.2300">
    <property type="match status" value="1"/>
</dbReference>
<dbReference type="PROSITE" id="PS00622">
    <property type="entry name" value="HTH_LUXR_1"/>
    <property type="match status" value="1"/>
</dbReference>
<dbReference type="OrthoDB" id="9797341at2"/>
<dbReference type="InterPro" id="IPR058245">
    <property type="entry name" value="NreC/VraR/RcsB-like_REC"/>
</dbReference>
<dbReference type="AlphaFoldDB" id="A0A4R0MH61"/>
<evidence type="ECO:0000313" key="9">
    <source>
        <dbReference type="Proteomes" id="UP000291117"/>
    </source>
</evidence>
<evidence type="ECO:0000259" key="7">
    <source>
        <dbReference type="PROSITE" id="PS50110"/>
    </source>
</evidence>
<feature type="domain" description="Response regulatory" evidence="7">
    <location>
        <begin position="4"/>
        <end position="120"/>
    </location>
</feature>
<dbReference type="SUPFAM" id="SSF46894">
    <property type="entry name" value="C-terminal effector domain of the bipartite response regulators"/>
    <property type="match status" value="1"/>
</dbReference>
<dbReference type="InterPro" id="IPR011006">
    <property type="entry name" value="CheY-like_superfamily"/>
</dbReference>
<sequence>MKTKIIIADDHLLLADGLEQILNSVPDFEVIAKVANGRLLMQALNTIVPDLILLDINMPYMNGLEAAKKIRQRMPDIKIVFLSMYFDAKLIAAAKEDGVKGFILKDIIAPLLKEKMIHIANGGTYFDLPFQKTSATPAWQQDDFANKLKLSPREIEIIKLIKLGQGNKQISAQLSLSIYTIETHRKNIYRKLNLKGVGELIQFASEHNI</sequence>
<dbReference type="CDD" id="cd17535">
    <property type="entry name" value="REC_NarL-like"/>
    <property type="match status" value="1"/>
</dbReference>
<dbReference type="SMART" id="SM00448">
    <property type="entry name" value="REC"/>
    <property type="match status" value="1"/>
</dbReference>
<evidence type="ECO:0000256" key="3">
    <source>
        <dbReference type="ARBA" id="ARBA00023125"/>
    </source>
</evidence>
<dbReference type="RefSeq" id="WP_131612393.1">
    <property type="nucleotide sequence ID" value="NZ_SJSM01000030.1"/>
</dbReference>
<evidence type="ECO:0000256" key="1">
    <source>
        <dbReference type="ARBA" id="ARBA00022553"/>
    </source>
</evidence>
<dbReference type="SUPFAM" id="SSF52172">
    <property type="entry name" value="CheY-like"/>
    <property type="match status" value="1"/>
</dbReference>
<dbReference type="PROSITE" id="PS50043">
    <property type="entry name" value="HTH_LUXR_2"/>
    <property type="match status" value="1"/>
</dbReference>
<feature type="modified residue" description="4-aspartylphosphate" evidence="5">
    <location>
        <position position="55"/>
    </location>
</feature>
<evidence type="ECO:0000313" key="8">
    <source>
        <dbReference type="EMBL" id="TCC85849.1"/>
    </source>
</evidence>
<name>A0A4R0MH61_9SPHI</name>
<keyword evidence="1 5" id="KW-0597">Phosphoprotein</keyword>
<dbReference type="GO" id="GO:0000160">
    <property type="term" value="P:phosphorelay signal transduction system"/>
    <property type="evidence" value="ECO:0007669"/>
    <property type="project" value="InterPro"/>
</dbReference>
<protein>
    <submittedName>
        <fullName evidence="8">Response regulator transcription factor</fullName>
    </submittedName>
</protein>